<reference evidence="3" key="1">
    <citation type="submission" date="2025-08" db="UniProtKB">
        <authorList>
            <consortium name="RefSeq"/>
        </authorList>
    </citation>
    <scope>IDENTIFICATION</scope>
    <source>
        <tissue evidence="3">Muscle</tissue>
    </source>
</reference>
<dbReference type="PANTHER" id="PTHR46104:SF1">
    <property type="entry name" value="GENE 9195-RELATED"/>
    <property type="match status" value="1"/>
</dbReference>
<evidence type="ECO:0000313" key="2">
    <source>
        <dbReference type="Proteomes" id="UP000694851"/>
    </source>
</evidence>
<feature type="region of interest" description="Disordered" evidence="1">
    <location>
        <begin position="177"/>
        <end position="206"/>
    </location>
</feature>
<name>A0A8B7S5J2_HIPAR</name>
<dbReference type="RefSeq" id="XP_019507863.1">
    <property type="nucleotide sequence ID" value="XM_019652318.1"/>
</dbReference>
<dbReference type="InterPro" id="IPR009030">
    <property type="entry name" value="Growth_fac_rcpt_cys_sf"/>
</dbReference>
<protein>
    <submittedName>
        <fullName evidence="3">Signal peptide, CUB and EGF-like domain-containing protein 1</fullName>
    </submittedName>
</protein>
<dbReference type="KEGG" id="hai:109388007"/>
<dbReference type="Gene3D" id="2.10.50.10">
    <property type="entry name" value="Tumor Necrosis Factor Receptor, subunit A, domain 2"/>
    <property type="match status" value="2"/>
</dbReference>
<evidence type="ECO:0000256" key="1">
    <source>
        <dbReference type="SAM" id="MobiDB-lite"/>
    </source>
</evidence>
<dbReference type="PANTHER" id="PTHR46104">
    <property type="entry name" value="GENE 9195-RELATED-RELATED"/>
    <property type="match status" value="1"/>
</dbReference>
<dbReference type="SMART" id="SM01411">
    <property type="entry name" value="Ephrin_rec_like"/>
    <property type="match status" value="3"/>
</dbReference>
<evidence type="ECO:0000313" key="3">
    <source>
        <dbReference type="RefSeq" id="XP_019507863.1"/>
    </source>
</evidence>
<gene>
    <name evidence="3" type="primary">LOC109388007</name>
</gene>
<organism evidence="2 3">
    <name type="scientific">Hipposideros armiger</name>
    <name type="common">Great Himalayan leaf-nosed bat</name>
    <dbReference type="NCBI Taxonomy" id="186990"/>
    <lineage>
        <taxon>Eukaryota</taxon>
        <taxon>Metazoa</taxon>
        <taxon>Chordata</taxon>
        <taxon>Craniata</taxon>
        <taxon>Vertebrata</taxon>
        <taxon>Euteleostomi</taxon>
        <taxon>Mammalia</taxon>
        <taxon>Eutheria</taxon>
        <taxon>Laurasiatheria</taxon>
        <taxon>Chiroptera</taxon>
        <taxon>Yinpterochiroptera</taxon>
        <taxon>Rhinolophoidea</taxon>
        <taxon>Hipposideridae</taxon>
        <taxon>Hipposideros</taxon>
    </lineage>
</organism>
<dbReference type="Proteomes" id="UP000694851">
    <property type="component" value="Unplaced"/>
</dbReference>
<dbReference type="GeneID" id="109388007"/>
<sequence length="206" mass="21209">MAHSCPLGSLEPLLCPPGQYQDEPGQTLCKMCPAGKFCAFGTQGPESRSIWPVDCPAGYYCPSGTQTATQHPCPGGTFQGRPGARSTEDCKPCPAGHFCSDSGAGKRFPDGPCSAGYYCPPGQTSATPTSFRCPQGFYCPEGSSQPRACENGTFQPQEAKGSCEPCPPGFYCEASGTGGLPGAETRPPRDAGPQSQVPGTGAPSSP</sequence>
<dbReference type="AlphaFoldDB" id="A0A8B7S5J2"/>
<feature type="compositionally biased region" description="Polar residues" evidence="1">
    <location>
        <begin position="193"/>
        <end position="206"/>
    </location>
</feature>
<proteinExistence type="predicted"/>
<accession>A0A8B7S5J2</accession>
<dbReference type="SUPFAM" id="SSF57184">
    <property type="entry name" value="Growth factor receptor domain"/>
    <property type="match status" value="1"/>
</dbReference>
<dbReference type="OrthoDB" id="9552057at2759"/>
<keyword evidence="2" id="KW-1185">Reference proteome</keyword>